<dbReference type="STRING" id="1537102.L1L948"/>
<dbReference type="RefSeq" id="XP_004831483.1">
    <property type="nucleotide sequence ID" value="XM_004831426.1"/>
</dbReference>
<feature type="domain" description="Serine aminopeptidase S33" evidence="2">
    <location>
        <begin position="484"/>
        <end position="715"/>
    </location>
</feature>
<name>L1L948_THEEQ</name>
<dbReference type="AlphaFoldDB" id="L1L948"/>
<dbReference type="VEuPathDB" id="PiroplasmaDB:BEWA_017100"/>
<evidence type="ECO:0000256" key="1">
    <source>
        <dbReference type="SAM" id="SignalP"/>
    </source>
</evidence>
<dbReference type="PANTHER" id="PTHR11614">
    <property type="entry name" value="PHOSPHOLIPASE-RELATED"/>
    <property type="match status" value="1"/>
</dbReference>
<sequence length="753" mass="86620">MVRVTVLLYILQILGVSFCMSPRKPEEVTLDIVDPNKSSIDVLTRRPYGIHMEIYVARDGYGISSIVENQESVWKLTSGSSCNHVVVVLDRGDTPDSVAVQVEDKHGVKSFKYYEKKDRWTEVTEECFFKRFDNRVLRELVLESITVDINEDRTSKTLFKSKSGKLPFLVYAPNVGYRIERLTDKRCIIWETKLESERCIHISLYPRDDPTLGYLVVQNQDGLEELFFEKVVELWIDIDREKYLEDLVKAGFDKSTFNDNVTLDFTSVDKDVFYTNEIEIGDGSMKGHSSRPGFRMTKITEGSKIVWEGSSGEVCPYFRLIGIGDGTRLGLIFVSNAKMDKILYYREDSGNWKEVKREEYYRFHSDKNDPMYTHKGDGKVIMSSFRNKQGLRLVSYASRVANAKGDVILIHGIRSHFKSEFFASSAEWNFEHYGTPTSPHKVPFGDYHGIHEKSLISRYKYIFEHASFDGLNAFEVSPRYGYDYSLVEILNRFGYNVYGFDNQSQGLSESVAVTKCYVNDFKDHVHDVIQFVSIVKRGKFEDSSEKWNEDLVYKNIPTDKKTFLHGHSMGGNIVFQAVQEFYKNAEKGTKFVDGLIGTSAMLSLENRVDTTFKRVTKPFLGLLAWAVPEVGNPYESNNNYGSFLETFIRYNDPFYYGKRLAFKTIYSLFTACTEVNKDENIANYPKDLPTLLIHSKDDYICGVKGSKDMAEQHLKDSNVVQFVELGGTFHYLTLPQAMVFVESHLKKWFEKHG</sequence>
<reference evidence="3 4" key="1">
    <citation type="journal article" date="2012" name="BMC Genomics">
        <title>Comparative genomic analysis and phylogenetic position of Theileria equi.</title>
        <authorList>
            <person name="Kappmeyer L.S."/>
            <person name="Thiagarajan M."/>
            <person name="Herndon D.R."/>
            <person name="Ramsay J.D."/>
            <person name="Caler E."/>
            <person name="Djikeng A."/>
            <person name="Gillespie J.J."/>
            <person name="Lau A.O."/>
            <person name="Roalson E.H."/>
            <person name="Silva J.C."/>
            <person name="Silva M.G."/>
            <person name="Suarez C.E."/>
            <person name="Ueti M.W."/>
            <person name="Nene V.M."/>
            <person name="Mealey R.H."/>
            <person name="Knowles D.P."/>
            <person name="Brayton K.A."/>
        </authorList>
    </citation>
    <scope>NUCLEOTIDE SEQUENCE [LARGE SCALE GENOMIC DNA]</scope>
    <source>
        <strain evidence="3 4">WA</strain>
    </source>
</reference>
<dbReference type="EMBL" id="ACOU01000008">
    <property type="protein sequence ID" value="EKX72031.1"/>
    <property type="molecule type" value="Genomic_DNA"/>
</dbReference>
<keyword evidence="1" id="KW-0732">Signal</keyword>
<dbReference type="OrthoDB" id="2498029at2759"/>
<organism evidence="3 4">
    <name type="scientific">Theileria equi strain WA</name>
    <dbReference type="NCBI Taxonomy" id="1537102"/>
    <lineage>
        <taxon>Eukaryota</taxon>
        <taxon>Sar</taxon>
        <taxon>Alveolata</taxon>
        <taxon>Apicomplexa</taxon>
        <taxon>Aconoidasida</taxon>
        <taxon>Piroplasmida</taxon>
        <taxon>Theileriidae</taxon>
        <taxon>Theileria</taxon>
    </lineage>
</organism>
<dbReference type="InterPro" id="IPR007480">
    <property type="entry name" value="DUF529"/>
</dbReference>
<dbReference type="Gene3D" id="3.40.50.1820">
    <property type="entry name" value="alpha/beta hydrolase"/>
    <property type="match status" value="1"/>
</dbReference>
<keyword evidence="4" id="KW-1185">Reference proteome</keyword>
<accession>L1L948</accession>
<dbReference type="SUPFAM" id="SSF53474">
    <property type="entry name" value="alpha/beta-Hydrolases"/>
    <property type="match status" value="1"/>
</dbReference>
<protein>
    <recommendedName>
        <fullName evidence="2">Serine aminopeptidase S33 domain-containing protein</fullName>
    </recommendedName>
</protein>
<feature type="signal peptide" evidence="1">
    <location>
        <begin position="1"/>
        <end position="19"/>
    </location>
</feature>
<feature type="chain" id="PRO_5003952305" description="Serine aminopeptidase S33 domain-containing protein" evidence="1">
    <location>
        <begin position="20"/>
        <end position="753"/>
    </location>
</feature>
<evidence type="ECO:0000313" key="3">
    <source>
        <dbReference type="EMBL" id="EKX72031.1"/>
    </source>
</evidence>
<dbReference type="Pfam" id="PF12146">
    <property type="entry name" value="Hydrolase_4"/>
    <property type="match status" value="1"/>
</dbReference>
<comment type="caution">
    <text evidence="3">The sequence shown here is derived from an EMBL/GenBank/DDBJ whole genome shotgun (WGS) entry which is preliminary data.</text>
</comment>
<dbReference type="Proteomes" id="UP000031512">
    <property type="component" value="Unassembled WGS sequence"/>
</dbReference>
<dbReference type="InterPro" id="IPR029058">
    <property type="entry name" value="AB_hydrolase_fold"/>
</dbReference>
<gene>
    <name evidence="3" type="ORF">BEWA_017100</name>
</gene>
<proteinExistence type="predicted"/>
<dbReference type="InterPro" id="IPR051044">
    <property type="entry name" value="MAG_DAG_Lipase"/>
</dbReference>
<dbReference type="eggNOG" id="ENOG502RSYW">
    <property type="taxonomic scope" value="Eukaryota"/>
</dbReference>
<dbReference type="Pfam" id="PF04385">
    <property type="entry name" value="FAINT"/>
    <property type="match status" value="3"/>
</dbReference>
<evidence type="ECO:0000313" key="4">
    <source>
        <dbReference type="Proteomes" id="UP000031512"/>
    </source>
</evidence>
<dbReference type="InterPro" id="IPR022742">
    <property type="entry name" value="Hydrolase_4"/>
</dbReference>
<evidence type="ECO:0000259" key="2">
    <source>
        <dbReference type="Pfam" id="PF12146"/>
    </source>
</evidence>
<dbReference type="KEGG" id="beq:BEWA_017100"/>
<dbReference type="GeneID" id="15804926"/>